<evidence type="ECO:0000256" key="1">
    <source>
        <dbReference type="SAM" id="MobiDB-lite"/>
    </source>
</evidence>
<dbReference type="InterPro" id="IPR001304">
    <property type="entry name" value="C-type_lectin-like"/>
</dbReference>
<dbReference type="OrthoDB" id="2142683at2759"/>
<accession>A0A7R8WNF5</accession>
<proteinExistence type="predicted"/>
<dbReference type="SUPFAM" id="SSF56436">
    <property type="entry name" value="C-type lectin-like"/>
    <property type="match status" value="2"/>
</dbReference>
<organism evidence="2">
    <name type="scientific">Cyprideis torosa</name>
    <dbReference type="NCBI Taxonomy" id="163714"/>
    <lineage>
        <taxon>Eukaryota</taxon>
        <taxon>Metazoa</taxon>
        <taxon>Ecdysozoa</taxon>
        <taxon>Arthropoda</taxon>
        <taxon>Crustacea</taxon>
        <taxon>Oligostraca</taxon>
        <taxon>Ostracoda</taxon>
        <taxon>Podocopa</taxon>
        <taxon>Podocopida</taxon>
        <taxon>Cytherocopina</taxon>
        <taxon>Cytheroidea</taxon>
        <taxon>Cytherideidae</taxon>
        <taxon>Cyprideis</taxon>
    </lineage>
</organism>
<feature type="non-terminal residue" evidence="2">
    <location>
        <position position="1"/>
    </location>
</feature>
<feature type="region of interest" description="Disordered" evidence="1">
    <location>
        <begin position="1"/>
        <end position="75"/>
    </location>
</feature>
<dbReference type="AlphaFoldDB" id="A0A7R8WNF5"/>
<evidence type="ECO:0000313" key="2">
    <source>
        <dbReference type="EMBL" id="CAD7234997.1"/>
    </source>
</evidence>
<dbReference type="PROSITE" id="PS50041">
    <property type="entry name" value="C_TYPE_LECTIN_2"/>
    <property type="match status" value="1"/>
</dbReference>
<reference evidence="2" key="1">
    <citation type="submission" date="2020-11" db="EMBL/GenBank/DDBJ databases">
        <authorList>
            <person name="Tran Van P."/>
        </authorList>
    </citation>
    <scope>NUCLEOTIDE SEQUENCE</scope>
</reference>
<dbReference type="InterPro" id="IPR016186">
    <property type="entry name" value="C-type_lectin-like/link_sf"/>
</dbReference>
<dbReference type="Gene3D" id="3.10.100.10">
    <property type="entry name" value="Mannose-Binding Protein A, subunit A"/>
    <property type="match status" value="2"/>
</dbReference>
<gene>
    <name evidence="2" type="ORF">CTOB1V02_LOCUS12813</name>
</gene>
<feature type="compositionally biased region" description="Basic and acidic residues" evidence="1">
    <location>
        <begin position="1"/>
        <end position="21"/>
    </location>
</feature>
<name>A0A7R8WNF5_9CRUS</name>
<dbReference type="EMBL" id="OB670740">
    <property type="protein sequence ID" value="CAD7234997.1"/>
    <property type="molecule type" value="Genomic_DNA"/>
</dbReference>
<protein>
    <submittedName>
        <fullName evidence="2">Uncharacterized protein</fullName>
    </submittedName>
</protein>
<feature type="compositionally biased region" description="Basic and acidic residues" evidence="1">
    <location>
        <begin position="55"/>
        <end position="64"/>
    </location>
</feature>
<dbReference type="InterPro" id="IPR016187">
    <property type="entry name" value="CTDL_fold"/>
</dbReference>
<feature type="compositionally biased region" description="Gly residues" evidence="1">
    <location>
        <begin position="43"/>
        <end position="54"/>
    </location>
</feature>
<sequence>MKHFARPDREERRDKRKEKGSSEAGDEGIEGMVREYQNDPGMSGSGSYVGAGGGVEREKGETKTGSEGGKPARRGCVWRKETRMLNSAGPWIGAVELGESNQFVWYSTNTSVGLGDWIHGQPNSRAFGDGVVMACEFRYEWMDKQQNTKLPFLCEMTPKATCPSQFTPIGDSCYYFGTSTMPWDTAQEVCRTLAPNGKLVEMETAE</sequence>
<dbReference type="CDD" id="cd00037">
    <property type="entry name" value="CLECT"/>
    <property type="match status" value="2"/>
</dbReference>